<gene>
    <name evidence="2" type="ORF">IRI77_15375</name>
</gene>
<dbReference type="KEGG" id="pfer:IRI77_15375"/>
<dbReference type="SUPFAM" id="SSF55729">
    <property type="entry name" value="Acyl-CoA N-acyltransferases (Nat)"/>
    <property type="match status" value="1"/>
</dbReference>
<reference evidence="2 3" key="1">
    <citation type="submission" date="2020-10" db="EMBL/GenBank/DDBJ databases">
        <title>Complete genome sequence of Paludibaculum fermentans P105T, a facultatively anaerobic acidobacterium capable of dissimilatory Fe(III) reduction.</title>
        <authorList>
            <person name="Dedysh S.N."/>
            <person name="Beletsky A.V."/>
            <person name="Kulichevskaya I.S."/>
            <person name="Mardanov A.V."/>
            <person name="Ravin N.V."/>
        </authorList>
    </citation>
    <scope>NUCLEOTIDE SEQUENCE [LARGE SCALE GENOMIC DNA]</scope>
    <source>
        <strain evidence="2 3">P105</strain>
    </source>
</reference>
<dbReference type="GO" id="GO:0016747">
    <property type="term" value="F:acyltransferase activity, transferring groups other than amino-acyl groups"/>
    <property type="evidence" value="ECO:0007669"/>
    <property type="project" value="InterPro"/>
</dbReference>
<dbReference type="PANTHER" id="PTHR43792:SF16">
    <property type="entry name" value="N-ACETYLTRANSFERASE DOMAIN-CONTAINING PROTEIN"/>
    <property type="match status" value="1"/>
</dbReference>
<dbReference type="AlphaFoldDB" id="A0A7S7SPL7"/>
<evidence type="ECO:0000259" key="1">
    <source>
        <dbReference type="PROSITE" id="PS51186"/>
    </source>
</evidence>
<dbReference type="PANTHER" id="PTHR43792">
    <property type="entry name" value="GNAT FAMILY, PUTATIVE (AFU_ORTHOLOGUE AFUA_3G00765)-RELATED-RELATED"/>
    <property type="match status" value="1"/>
</dbReference>
<dbReference type="PROSITE" id="PS51186">
    <property type="entry name" value="GNAT"/>
    <property type="match status" value="1"/>
</dbReference>
<dbReference type="Proteomes" id="UP000593892">
    <property type="component" value="Chromosome"/>
</dbReference>
<organism evidence="2 3">
    <name type="scientific">Paludibaculum fermentans</name>
    <dbReference type="NCBI Taxonomy" id="1473598"/>
    <lineage>
        <taxon>Bacteria</taxon>
        <taxon>Pseudomonadati</taxon>
        <taxon>Acidobacteriota</taxon>
        <taxon>Terriglobia</taxon>
        <taxon>Bryobacterales</taxon>
        <taxon>Bryobacteraceae</taxon>
        <taxon>Paludibaculum</taxon>
    </lineage>
</organism>
<dbReference type="InterPro" id="IPR016181">
    <property type="entry name" value="Acyl_CoA_acyltransferase"/>
</dbReference>
<sequence length="172" mass="19484">MIPLIETDRLRMRGHRMEDFLPSAAMWSDAGVTRFIGGRPFTEEEIWARFLRYSGLWQFLGFGYWAVEERATGRFVGEVGFADFKREVEPSIQGIPELGWALAPEAQGKGFATEAARAALEWSDVHLKAGRTVCLINPENAASVRVAEKCGFQEYCRTTYKGHATVMYERKP</sequence>
<proteinExistence type="predicted"/>
<dbReference type="InterPro" id="IPR000182">
    <property type="entry name" value="GNAT_dom"/>
</dbReference>
<dbReference type="Gene3D" id="3.40.630.30">
    <property type="match status" value="1"/>
</dbReference>
<dbReference type="InterPro" id="IPR051531">
    <property type="entry name" value="N-acetyltransferase"/>
</dbReference>
<evidence type="ECO:0000313" key="3">
    <source>
        <dbReference type="Proteomes" id="UP000593892"/>
    </source>
</evidence>
<dbReference type="Pfam" id="PF13302">
    <property type="entry name" value="Acetyltransf_3"/>
    <property type="match status" value="1"/>
</dbReference>
<dbReference type="EMBL" id="CP063849">
    <property type="protein sequence ID" value="QOY91270.1"/>
    <property type="molecule type" value="Genomic_DNA"/>
</dbReference>
<accession>A0A7S7SPL7</accession>
<evidence type="ECO:0000313" key="2">
    <source>
        <dbReference type="EMBL" id="QOY91270.1"/>
    </source>
</evidence>
<dbReference type="RefSeq" id="WP_194452924.1">
    <property type="nucleotide sequence ID" value="NZ_CP063849.1"/>
</dbReference>
<keyword evidence="3" id="KW-1185">Reference proteome</keyword>
<feature type="domain" description="N-acetyltransferase" evidence="1">
    <location>
        <begin position="10"/>
        <end position="172"/>
    </location>
</feature>
<name>A0A7S7SPL7_PALFE</name>
<protein>
    <submittedName>
        <fullName evidence="2">GNAT family N-acetyltransferase</fullName>
    </submittedName>
</protein>
<keyword evidence="2" id="KW-0808">Transferase</keyword>